<accession>A0ABU9UYD1</accession>
<name>A0ABU9UYD1_9GAMM</name>
<protein>
    <submittedName>
        <fullName evidence="1">Uncharacterized protein</fullName>
    </submittedName>
</protein>
<organism evidence="1 2">
    <name type="scientific">Shewanella vaxholmensis</name>
    <dbReference type="NCBI Taxonomy" id="3063535"/>
    <lineage>
        <taxon>Bacteria</taxon>
        <taxon>Pseudomonadati</taxon>
        <taxon>Pseudomonadota</taxon>
        <taxon>Gammaproteobacteria</taxon>
        <taxon>Alteromonadales</taxon>
        <taxon>Shewanellaceae</taxon>
        <taxon>Shewanella</taxon>
    </lineage>
</organism>
<dbReference type="Proteomes" id="UP001489333">
    <property type="component" value="Unassembled WGS sequence"/>
</dbReference>
<evidence type="ECO:0000313" key="1">
    <source>
        <dbReference type="EMBL" id="MEM6250748.1"/>
    </source>
</evidence>
<sequence length="341" mass="39017">MLLDKFLNKRSRSRKLMRDYAKNVFEYDQYLLTDYIDSGVTEGFERIKPYREFDEDFRQWELFGAEFGVPECYLADVAQLAYIESGRLEAAPLMRSLAYGYFATAIDYYKYCSSIEKTGGIANAMWSTISVFRLVLMLLAGLKNEADELYHADATARRSGWIVRSHGFIGDFLVLLYGRYLGHIEPPFTTEVQVTLRKTAPFSYASFLDNWDTQDIEFISTMLQTLCDDQVEQAIIGDKKCFFEFHNGHLSYIPLTALMLLKLRDLRGLPNPQFSHPAFGDVTALFEQVCTAFSDYVAAEKILRIEDAADEVLTNTLTRMQSQDFDAHAIFAKRLPSFSAG</sequence>
<reference evidence="1 2" key="1">
    <citation type="submission" date="2024-04" db="EMBL/GenBank/DDBJ databases">
        <title>Novel Shewanella species isolated from Baltic Sea sediments.</title>
        <authorList>
            <person name="Martin-Rodriguez A.J."/>
            <person name="Fernandez-Juarez V."/>
            <person name="Valeriano V.D."/>
            <person name="Mihindukulasooriya I."/>
            <person name="Ceresnova L."/>
            <person name="Joffre E."/>
            <person name="Jensie-Markopoulos S."/>
            <person name="Moore E.R.B."/>
            <person name="Sjoling A."/>
        </authorList>
    </citation>
    <scope>NUCLEOTIDE SEQUENCE [LARGE SCALE GENOMIC DNA]</scope>
    <source>
        <strain evidence="1 2">VAX-SP0-0CM-1</strain>
    </source>
</reference>
<proteinExistence type="predicted"/>
<gene>
    <name evidence="1" type="ORF">AAGS29_19315</name>
</gene>
<dbReference type="EMBL" id="JBCHKU010000035">
    <property type="protein sequence ID" value="MEM6250748.1"/>
    <property type="molecule type" value="Genomic_DNA"/>
</dbReference>
<keyword evidence="2" id="KW-1185">Reference proteome</keyword>
<comment type="caution">
    <text evidence="1">The sequence shown here is derived from an EMBL/GenBank/DDBJ whole genome shotgun (WGS) entry which is preliminary data.</text>
</comment>
<dbReference type="RefSeq" id="WP_311906852.1">
    <property type="nucleotide sequence ID" value="NZ_JAUOEV010000030.1"/>
</dbReference>
<evidence type="ECO:0000313" key="2">
    <source>
        <dbReference type="Proteomes" id="UP001489333"/>
    </source>
</evidence>